<feature type="region of interest" description="Disordered" evidence="1">
    <location>
        <begin position="1"/>
        <end position="40"/>
    </location>
</feature>
<dbReference type="Gene3D" id="3.90.320.10">
    <property type="match status" value="1"/>
</dbReference>
<keyword evidence="4" id="KW-1185">Reference proteome</keyword>
<evidence type="ECO:0000259" key="2">
    <source>
        <dbReference type="Pfam" id="PF12684"/>
    </source>
</evidence>
<dbReference type="Proteomes" id="UP000004169">
    <property type="component" value="Unassembled WGS sequence"/>
</dbReference>
<dbReference type="InterPro" id="IPR011604">
    <property type="entry name" value="PDDEXK-like_dom_sf"/>
</dbReference>
<dbReference type="eggNOG" id="COG1074">
    <property type="taxonomic scope" value="Bacteria"/>
</dbReference>
<dbReference type="STRING" id="1150626.PHAMO_180080"/>
<feature type="compositionally biased region" description="Low complexity" evidence="1">
    <location>
        <begin position="1"/>
        <end position="20"/>
    </location>
</feature>
<protein>
    <recommendedName>
        <fullName evidence="2">Putative exodeoxyribonuclease 8 PDDEXK-like domain-containing protein</fullName>
    </recommendedName>
</protein>
<feature type="domain" description="Putative exodeoxyribonuclease 8 PDDEXK-like" evidence="2">
    <location>
        <begin position="94"/>
        <end position="317"/>
    </location>
</feature>
<gene>
    <name evidence="3" type="ORF">PHAMO_180080</name>
</gene>
<name>H8FP23_MAGML</name>
<proteinExistence type="predicted"/>
<dbReference type="AlphaFoldDB" id="H8FP23"/>
<dbReference type="InterPro" id="IPR024432">
    <property type="entry name" value="Put_RecE_PDDEXK-like_dom"/>
</dbReference>
<comment type="caution">
    <text evidence="3">The sequence shown here is derived from an EMBL/GenBank/DDBJ whole genome shotgun (WGS) entry which is preliminary data.</text>
</comment>
<reference evidence="3 4" key="1">
    <citation type="journal article" date="2012" name="J. Bacteriol.">
        <title>Draft Genome Sequence of the Purple Photosynthetic Bacterium Phaeospirillum molischianum DSM120, a Particularly Versatile Bacterium.</title>
        <authorList>
            <person name="Duquesne K."/>
            <person name="Prima V."/>
            <person name="Ji B."/>
            <person name="Rouy Z."/>
            <person name="Medigue C."/>
            <person name="Talla E."/>
            <person name="Sturgis J.N."/>
        </authorList>
    </citation>
    <scope>NUCLEOTIDE SEQUENCE [LARGE SCALE GENOMIC DNA]</scope>
    <source>
        <strain evidence="4">DSM120</strain>
    </source>
</reference>
<dbReference type="Pfam" id="PF12684">
    <property type="entry name" value="DUF3799"/>
    <property type="match status" value="1"/>
</dbReference>
<evidence type="ECO:0000256" key="1">
    <source>
        <dbReference type="SAM" id="MobiDB-lite"/>
    </source>
</evidence>
<evidence type="ECO:0000313" key="4">
    <source>
        <dbReference type="Proteomes" id="UP000004169"/>
    </source>
</evidence>
<sequence>MPLGTQPQQSSGIGQSSRSPANDPRLYPPLPALGNSKSPQMEPLTMADLITNLAEARAALAATGPGIYDMPNEVYHADPCPTPSLSAGGVDTMLDECPARFWWESQRLNPSWEATETTAFGLGKAAHIVFLEPGLFEASVRVIEADDYKTKAARTARDEARAAGQIPLLTEQHRQIIDMRDALFANSFARAAFERPGRSEVSAFWRDPVTGVWCRLRADRVPDDQSYLIDYKTAIDANPLDFGRAADNLRYYRRAAWYLDGWQLATGNEPKHYWFVVQEKSPPYLASVIELDSFALDAGRQENREALDLFARCLKDGQHRAAWPGYRRRDSLDQDTAFRVGIPPYAHQRIAERGRSITERAAPAAIRRAVENAFIPGA</sequence>
<dbReference type="EMBL" id="CAHP01000010">
    <property type="protein sequence ID" value="CCG40111.1"/>
    <property type="molecule type" value="Genomic_DNA"/>
</dbReference>
<accession>H8FP23</accession>
<organism evidence="3 4">
    <name type="scientific">Magnetospirillum molischianum DSM 120</name>
    <dbReference type="NCBI Taxonomy" id="1150626"/>
    <lineage>
        <taxon>Bacteria</taxon>
        <taxon>Pseudomonadati</taxon>
        <taxon>Pseudomonadota</taxon>
        <taxon>Alphaproteobacteria</taxon>
        <taxon>Rhodospirillales</taxon>
        <taxon>Rhodospirillaceae</taxon>
        <taxon>Magnetospirillum</taxon>
    </lineage>
</organism>
<evidence type="ECO:0000313" key="3">
    <source>
        <dbReference type="EMBL" id="CCG40111.1"/>
    </source>
</evidence>